<dbReference type="InterPro" id="IPR032794">
    <property type="entry name" value="LINES_N"/>
</dbReference>
<keyword evidence="3" id="KW-1185">Reference proteome</keyword>
<sequence>MSEQELIDVFSQLYKNCCKKSVPNVEDAANLQYVDAAMNLVAHHSSTLRELVLVALTSCRQCFIQRCSYLCEHMLNANILALVIKVLQHAVDNFLITALRDLILSIEEYLLQDGESFSRYSAFLETINIAYHQSISGESLTAVLTYLEILSSTLSNLRKLSATATVKRIVDVHLLHFGDHFTQAAILCHSSDLTTAALLKCLCKVSKLSKVTDFNHHLSSTCSQIRELINVVLCEDKALLQRFYLLACRHLLTFDDNRYSGEVLLRFSEWIISNYAATILRNVPIPKKDPVSADLDVVLLRSAVHSLIMADARMLLGTQEVVQTRLKLAVENLLDMEQVVSKRLSLAGDPPSMSRWFFHVFLDQDDLMSECLIALLDIFTLLSTRDDVGLINLENLNPWTMFCTFIGHISHDHSVVLDLIISPETCFLRYFLSVMHHLISNWQSILTASVLDDDMEESSQFQCTTDSQVFAITTGFESLMSYNDCTDSESEGCVSLISDESVVTPEPTLTSVLQVLERLHSSLHQMSINNLNPFDTSPLESSPPLFSSDCDIPFSTVNKYE</sequence>
<dbReference type="InterPro" id="IPR024875">
    <property type="entry name" value="Protein_Lines"/>
</dbReference>
<evidence type="ECO:0000259" key="1">
    <source>
        <dbReference type="Pfam" id="PF14694"/>
    </source>
</evidence>
<dbReference type="PANTHER" id="PTHR16057:SF1">
    <property type="entry name" value="PROTEIN LINES HOMOLOG 1"/>
    <property type="match status" value="1"/>
</dbReference>
<dbReference type="OrthoDB" id="8251209at2759"/>
<dbReference type="Pfam" id="PF14694">
    <property type="entry name" value="LINES_N"/>
    <property type="match status" value="1"/>
</dbReference>
<reference evidence="2" key="1">
    <citation type="submission" date="2020-06" db="EMBL/GenBank/DDBJ databases">
        <title>Draft genome of Bugula neritina, a colonial animal packing powerful symbionts and potential medicines.</title>
        <authorList>
            <person name="Rayko M."/>
        </authorList>
    </citation>
    <scope>NUCLEOTIDE SEQUENCE [LARGE SCALE GENOMIC DNA]</scope>
    <source>
        <strain evidence="2">Kwan_BN1</strain>
    </source>
</reference>
<dbReference type="PANTHER" id="PTHR16057">
    <property type="entry name" value="WINS1, 2 PROTEIN"/>
    <property type="match status" value="1"/>
</dbReference>
<proteinExistence type="predicted"/>
<protein>
    <submittedName>
        <fullName evidence="2">Lin</fullName>
    </submittedName>
</protein>
<evidence type="ECO:0000313" key="2">
    <source>
        <dbReference type="EMBL" id="KAF6021500.1"/>
    </source>
</evidence>
<dbReference type="EMBL" id="VXIV02003020">
    <property type="protein sequence ID" value="KAF6021500.1"/>
    <property type="molecule type" value="Genomic_DNA"/>
</dbReference>
<dbReference type="Proteomes" id="UP000593567">
    <property type="component" value="Unassembled WGS sequence"/>
</dbReference>
<name>A0A7J7J5K6_BUGNE</name>
<organism evidence="2 3">
    <name type="scientific">Bugula neritina</name>
    <name type="common">Brown bryozoan</name>
    <name type="synonym">Sertularia neritina</name>
    <dbReference type="NCBI Taxonomy" id="10212"/>
    <lineage>
        <taxon>Eukaryota</taxon>
        <taxon>Metazoa</taxon>
        <taxon>Spiralia</taxon>
        <taxon>Lophotrochozoa</taxon>
        <taxon>Bryozoa</taxon>
        <taxon>Gymnolaemata</taxon>
        <taxon>Cheilostomatida</taxon>
        <taxon>Flustrina</taxon>
        <taxon>Buguloidea</taxon>
        <taxon>Bugulidae</taxon>
        <taxon>Bugula</taxon>
    </lineage>
</organism>
<evidence type="ECO:0000313" key="3">
    <source>
        <dbReference type="Proteomes" id="UP000593567"/>
    </source>
</evidence>
<comment type="caution">
    <text evidence="2">The sequence shown here is derived from an EMBL/GenBank/DDBJ whole genome shotgun (WGS) entry which is preliminary data.</text>
</comment>
<accession>A0A7J7J5K6</accession>
<feature type="domain" description="Protein Lines N-terminal" evidence="1">
    <location>
        <begin position="134"/>
        <end position="445"/>
    </location>
</feature>
<gene>
    <name evidence="2" type="ORF">EB796_020186</name>
</gene>
<dbReference type="AlphaFoldDB" id="A0A7J7J5K6"/>